<dbReference type="PROSITE" id="PS51257">
    <property type="entry name" value="PROKAR_LIPOPROTEIN"/>
    <property type="match status" value="1"/>
</dbReference>
<comment type="caution">
    <text evidence="2">The sequence shown here is derived from an EMBL/GenBank/DDBJ whole genome shotgun (WGS) entry which is preliminary data.</text>
</comment>
<dbReference type="InterPro" id="IPR011047">
    <property type="entry name" value="Quinoprotein_ADH-like_sf"/>
</dbReference>
<dbReference type="InterPro" id="IPR018391">
    <property type="entry name" value="PQQ_b-propeller_rpt"/>
</dbReference>
<dbReference type="Gene3D" id="2.130.10.10">
    <property type="entry name" value="YVTN repeat-like/Quinoprotein amine dehydrogenase"/>
    <property type="match status" value="1"/>
</dbReference>
<name>A0A418Q2F3_9SPHN</name>
<dbReference type="RefSeq" id="WP_119531758.1">
    <property type="nucleotide sequence ID" value="NZ_QXTF01000001.1"/>
</dbReference>
<protein>
    <submittedName>
        <fullName evidence="2">Pyrrolo-quinoline quinone</fullName>
    </submittedName>
</protein>
<dbReference type="OrthoDB" id="5290752at2"/>
<feature type="domain" description="Pyrrolo-quinoline quinone repeat" evidence="1">
    <location>
        <begin position="125"/>
        <end position="363"/>
    </location>
</feature>
<dbReference type="Pfam" id="PF13360">
    <property type="entry name" value="PQQ_2"/>
    <property type="match status" value="1"/>
</dbReference>
<accession>A0A418Q2F3</accession>
<evidence type="ECO:0000259" key="1">
    <source>
        <dbReference type="Pfam" id="PF13360"/>
    </source>
</evidence>
<dbReference type="SUPFAM" id="SSF50998">
    <property type="entry name" value="Quinoprotein alcohol dehydrogenase-like"/>
    <property type="match status" value="1"/>
</dbReference>
<proteinExistence type="predicted"/>
<dbReference type="PANTHER" id="PTHR34512">
    <property type="entry name" value="CELL SURFACE PROTEIN"/>
    <property type="match status" value="1"/>
</dbReference>
<organism evidence="2 3">
    <name type="scientific">Sphingomonas edaphi</name>
    <dbReference type="NCBI Taxonomy" id="2315689"/>
    <lineage>
        <taxon>Bacteria</taxon>
        <taxon>Pseudomonadati</taxon>
        <taxon>Pseudomonadota</taxon>
        <taxon>Alphaproteobacteria</taxon>
        <taxon>Sphingomonadales</taxon>
        <taxon>Sphingomonadaceae</taxon>
        <taxon>Sphingomonas</taxon>
    </lineage>
</organism>
<evidence type="ECO:0000313" key="3">
    <source>
        <dbReference type="Proteomes" id="UP000285023"/>
    </source>
</evidence>
<dbReference type="EMBL" id="QXTF01000001">
    <property type="protein sequence ID" value="RIX32125.1"/>
    <property type="molecule type" value="Genomic_DNA"/>
</dbReference>
<evidence type="ECO:0000313" key="2">
    <source>
        <dbReference type="EMBL" id="RIX32125.1"/>
    </source>
</evidence>
<dbReference type="PANTHER" id="PTHR34512:SF30">
    <property type="entry name" value="OUTER MEMBRANE PROTEIN ASSEMBLY FACTOR BAMB"/>
    <property type="match status" value="1"/>
</dbReference>
<dbReference type="InterPro" id="IPR002372">
    <property type="entry name" value="PQQ_rpt_dom"/>
</dbReference>
<gene>
    <name evidence="2" type="ORF">D3M59_03905</name>
</gene>
<keyword evidence="3" id="KW-1185">Reference proteome</keyword>
<dbReference type="AlphaFoldDB" id="A0A418Q2F3"/>
<dbReference type="SMART" id="SM00564">
    <property type="entry name" value="PQQ"/>
    <property type="match status" value="6"/>
</dbReference>
<dbReference type="Proteomes" id="UP000285023">
    <property type="component" value="Unassembled WGS sequence"/>
</dbReference>
<sequence length="443" mass="45853">MRNAKRFTILLVSAVLLAGCAGGGLFKSKPKTPILGERVAVLVNEAEIEVDPATAALPMSLPEATVNDSWAQSGGNARKSVGHVALGNTLGAAWTASIGEGSSAKGRLGGGPVVADGKVFTIDTQGTVRAFDANSGGQLWSARFGDIGNNSASVYGGGVAYDGGRVYATNGLGYVAALDARNGAAVWTVRPGGPLRGEPSVADGSVYVMSQDNQIYQLKTADGSTNWSSAAALEIAGVFGAAAPSIGQGTVVAGFSSGELNAYRYENGRQVWQDALARTSISTSVASLSDIDADAVIDGGVVYAVGQGGRMVALDLFSGQRIWELNFAGIATPWVAGDWLFAVNDRAQLVAISRANGKIRWINQLPGYESMKSKKNPITYVGPVLAGNRLIVAGSNGALINVNPMDGSFQSQVDLKDGVSFQPVVANNTLYILTDSGRLVAYR</sequence>
<reference evidence="2 3" key="1">
    <citation type="submission" date="2018-09" db="EMBL/GenBank/DDBJ databases">
        <title>Sphingomonas sp. DAC4.</title>
        <authorList>
            <person name="Seo T."/>
        </authorList>
    </citation>
    <scope>NUCLEOTIDE SEQUENCE [LARGE SCALE GENOMIC DNA]</scope>
    <source>
        <strain evidence="2 3">DAC4</strain>
    </source>
</reference>
<dbReference type="InterPro" id="IPR015943">
    <property type="entry name" value="WD40/YVTN_repeat-like_dom_sf"/>
</dbReference>